<dbReference type="Pfam" id="PF16197">
    <property type="entry name" value="KAsynt_C_assoc"/>
    <property type="match status" value="2"/>
</dbReference>
<dbReference type="SMART" id="SM01294">
    <property type="entry name" value="PKS_PP_betabranch"/>
    <property type="match status" value="2"/>
</dbReference>
<dbReference type="InterPro" id="IPR020841">
    <property type="entry name" value="PKS_Beta-ketoAc_synthase_dom"/>
</dbReference>
<dbReference type="InterPro" id="IPR011032">
    <property type="entry name" value="GroES-like_sf"/>
</dbReference>
<organism evidence="14">
    <name type="scientific">Streptomyces sp. NBC_01401</name>
    <dbReference type="NCBI Taxonomy" id="2903854"/>
    <lineage>
        <taxon>Bacteria</taxon>
        <taxon>Bacillati</taxon>
        <taxon>Actinomycetota</taxon>
        <taxon>Actinomycetes</taxon>
        <taxon>Kitasatosporales</taxon>
        <taxon>Streptomycetaceae</taxon>
        <taxon>Streptomyces</taxon>
    </lineage>
</organism>
<dbReference type="Pfam" id="PF13602">
    <property type="entry name" value="ADH_zinc_N_2"/>
    <property type="match status" value="1"/>
</dbReference>
<dbReference type="Pfam" id="PF00550">
    <property type="entry name" value="PP-binding"/>
    <property type="match status" value="2"/>
</dbReference>
<dbReference type="InterPro" id="IPR049552">
    <property type="entry name" value="PKS_DH_N"/>
</dbReference>
<dbReference type="CDD" id="cd00833">
    <property type="entry name" value="PKS"/>
    <property type="match status" value="2"/>
</dbReference>
<dbReference type="Pfam" id="PF08240">
    <property type="entry name" value="ADH_N"/>
    <property type="match status" value="1"/>
</dbReference>
<evidence type="ECO:0000256" key="6">
    <source>
        <dbReference type="ARBA" id="ARBA00023194"/>
    </source>
</evidence>
<dbReference type="InterPro" id="IPR015083">
    <property type="entry name" value="NorB/c/GfsB-D-like_docking"/>
</dbReference>
<dbReference type="SUPFAM" id="SSF55048">
    <property type="entry name" value="Probable ACP-binding domain of malonyl-CoA ACP transacylase"/>
    <property type="match status" value="2"/>
</dbReference>
<comment type="cofactor">
    <cofactor evidence="1">
        <name>pantetheine 4'-phosphate</name>
        <dbReference type="ChEBI" id="CHEBI:47942"/>
    </cofactor>
</comment>
<dbReference type="PROSITE" id="PS00606">
    <property type="entry name" value="KS3_1"/>
    <property type="match status" value="2"/>
</dbReference>
<dbReference type="GO" id="GO:0031177">
    <property type="term" value="F:phosphopantetheine binding"/>
    <property type="evidence" value="ECO:0007669"/>
    <property type="project" value="InterPro"/>
</dbReference>
<dbReference type="Pfam" id="PF08659">
    <property type="entry name" value="KR"/>
    <property type="match status" value="2"/>
</dbReference>
<keyword evidence="7" id="KW-0511">Multifunctional enzyme</keyword>
<dbReference type="InterPro" id="IPR049551">
    <property type="entry name" value="PKS_DH_C"/>
</dbReference>
<evidence type="ECO:0000259" key="11">
    <source>
        <dbReference type="PROSITE" id="PS50075"/>
    </source>
</evidence>
<dbReference type="Pfam" id="PF22953">
    <property type="entry name" value="SpnB_Rossmann"/>
    <property type="match status" value="1"/>
</dbReference>
<dbReference type="FunFam" id="3.40.47.10:FF:000019">
    <property type="entry name" value="Polyketide synthase type I"/>
    <property type="match status" value="2"/>
</dbReference>
<dbReference type="InterPro" id="IPR020806">
    <property type="entry name" value="PKS_PP-bd"/>
</dbReference>
<dbReference type="GO" id="GO:0004312">
    <property type="term" value="F:fatty acid synthase activity"/>
    <property type="evidence" value="ECO:0007669"/>
    <property type="project" value="TreeGrafter"/>
</dbReference>
<dbReference type="SUPFAM" id="SSF52151">
    <property type="entry name" value="FabD/lysophospholipase-like"/>
    <property type="match status" value="2"/>
</dbReference>
<dbReference type="InterPro" id="IPR009081">
    <property type="entry name" value="PP-bd_ACP"/>
</dbReference>
<feature type="region of interest" description="C-terminal hotdog fold" evidence="9">
    <location>
        <begin position="1081"/>
        <end position="1219"/>
    </location>
</feature>
<dbReference type="NCBIfam" id="NF045894">
    <property type="entry name" value="PKS_plus_SDR"/>
    <property type="match status" value="1"/>
</dbReference>
<dbReference type="InterPro" id="IPR014043">
    <property type="entry name" value="Acyl_transferase_dom"/>
</dbReference>
<dbReference type="EMBL" id="CP109535">
    <property type="protein sequence ID" value="WTY98879.1"/>
    <property type="molecule type" value="Genomic_DNA"/>
</dbReference>
<feature type="domain" description="Carrier" evidence="11">
    <location>
        <begin position="3630"/>
        <end position="3705"/>
    </location>
</feature>
<dbReference type="GO" id="GO:0006633">
    <property type="term" value="P:fatty acid biosynthetic process"/>
    <property type="evidence" value="ECO:0007669"/>
    <property type="project" value="InterPro"/>
</dbReference>
<keyword evidence="8 14" id="KW-0012">Acyltransferase</keyword>
<dbReference type="PROSITE" id="PS50075">
    <property type="entry name" value="CARRIER"/>
    <property type="match status" value="2"/>
</dbReference>
<dbReference type="CDD" id="cd08956">
    <property type="entry name" value="KR_3_FAS_SDR_x"/>
    <property type="match status" value="1"/>
</dbReference>
<dbReference type="GO" id="GO:0016491">
    <property type="term" value="F:oxidoreductase activity"/>
    <property type="evidence" value="ECO:0007669"/>
    <property type="project" value="InterPro"/>
</dbReference>
<feature type="domain" description="Ketosynthase family 3 (KS3)" evidence="12">
    <location>
        <begin position="2159"/>
        <end position="2586"/>
    </location>
</feature>
<keyword evidence="3" id="KW-0596">Phosphopantetheine</keyword>
<dbReference type="InterPro" id="IPR036291">
    <property type="entry name" value="NAD(P)-bd_dom_sf"/>
</dbReference>
<dbReference type="InterPro" id="IPR016035">
    <property type="entry name" value="Acyl_Trfase/lysoPLipase"/>
</dbReference>
<dbReference type="SMART" id="SM00829">
    <property type="entry name" value="PKS_ER"/>
    <property type="match status" value="1"/>
</dbReference>
<dbReference type="Gene3D" id="3.30.70.3290">
    <property type="match status" value="2"/>
</dbReference>
<dbReference type="SMART" id="SM00823">
    <property type="entry name" value="PKS_PP"/>
    <property type="match status" value="2"/>
</dbReference>
<dbReference type="PROSITE" id="PS52019">
    <property type="entry name" value="PKS_MFAS_DH"/>
    <property type="match status" value="1"/>
</dbReference>
<feature type="region of interest" description="N-terminal hotdog fold" evidence="9">
    <location>
        <begin position="946"/>
        <end position="1068"/>
    </location>
</feature>
<evidence type="ECO:0000256" key="10">
    <source>
        <dbReference type="SAM" id="MobiDB-lite"/>
    </source>
</evidence>
<dbReference type="SUPFAM" id="SSF50129">
    <property type="entry name" value="GroES-like"/>
    <property type="match status" value="1"/>
</dbReference>
<feature type="region of interest" description="Disordered" evidence="10">
    <location>
        <begin position="2587"/>
        <end position="2608"/>
    </location>
</feature>
<dbReference type="GO" id="GO:0008270">
    <property type="term" value="F:zinc ion binding"/>
    <property type="evidence" value="ECO:0007669"/>
    <property type="project" value="InterPro"/>
</dbReference>
<dbReference type="InterPro" id="IPR050091">
    <property type="entry name" value="PKS_NRPS_Biosynth_Enz"/>
</dbReference>
<dbReference type="Gene3D" id="6.10.140.1830">
    <property type="match status" value="1"/>
</dbReference>
<dbReference type="InterPro" id="IPR055123">
    <property type="entry name" value="SpnB-like_Rossmann"/>
</dbReference>
<dbReference type="InterPro" id="IPR013968">
    <property type="entry name" value="PKS_KR"/>
</dbReference>
<dbReference type="SMART" id="SM00822">
    <property type="entry name" value="PKS_KR"/>
    <property type="match status" value="2"/>
</dbReference>
<dbReference type="InterPro" id="IPR006162">
    <property type="entry name" value="Ppantetheine_attach_site"/>
</dbReference>
<feature type="domain" description="PKS/mFAS DH" evidence="13">
    <location>
        <begin position="946"/>
        <end position="1219"/>
    </location>
</feature>
<keyword evidence="6" id="KW-0045">Antibiotic biosynthesis</keyword>
<proteinExistence type="predicted"/>
<dbReference type="Gene3D" id="3.40.50.11460">
    <property type="match status" value="2"/>
</dbReference>
<dbReference type="InterPro" id="IPR049900">
    <property type="entry name" value="PKS_mFAS_DH"/>
</dbReference>
<dbReference type="Pfam" id="PF21089">
    <property type="entry name" value="PKS_DH_N"/>
    <property type="match status" value="1"/>
</dbReference>
<dbReference type="PANTHER" id="PTHR43775:SF51">
    <property type="entry name" value="INACTIVE PHENOLPHTHIOCEROL SYNTHESIS POLYKETIDE SYNTHASE TYPE I PKS1-RELATED"/>
    <property type="match status" value="1"/>
</dbReference>
<evidence type="ECO:0000256" key="4">
    <source>
        <dbReference type="ARBA" id="ARBA00022553"/>
    </source>
</evidence>
<name>A0AAU3H3B2_9ACTN</name>
<evidence type="ECO:0000256" key="7">
    <source>
        <dbReference type="ARBA" id="ARBA00023268"/>
    </source>
</evidence>
<dbReference type="PROSITE" id="PS01162">
    <property type="entry name" value="QOR_ZETA_CRYSTAL"/>
    <property type="match status" value="1"/>
</dbReference>
<dbReference type="SMART" id="SM00827">
    <property type="entry name" value="PKS_AT"/>
    <property type="match status" value="2"/>
</dbReference>
<dbReference type="InterPro" id="IPR016039">
    <property type="entry name" value="Thiolase-like"/>
</dbReference>
<feature type="compositionally biased region" description="Low complexity" evidence="10">
    <location>
        <begin position="3325"/>
        <end position="3341"/>
    </location>
</feature>
<dbReference type="InterPro" id="IPR014030">
    <property type="entry name" value="Ketoacyl_synth_N"/>
</dbReference>
<gene>
    <name evidence="14" type="ORF">OG626_30270</name>
</gene>
<dbReference type="Pfam" id="PF08990">
    <property type="entry name" value="Docking"/>
    <property type="match status" value="1"/>
</dbReference>
<dbReference type="InterPro" id="IPR057326">
    <property type="entry name" value="KR_dom"/>
</dbReference>
<evidence type="ECO:0000256" key="8">
    <source>
        <dbReference type="ARBA" id="ARBA00023315"/>
    </source>
</evidence>
<dbReference type="Pfam" id="PF00698">
    <property type="entry name" value="Acyl_transf_1"/>
    <property type="match status" value="2"/>
</dbReference>
<dbReference type="GO" id="GO:0033068">
    <property type="term" value="P:macrolide biosynthetic process"/>
    <property type="evidence" value="ECO:0007669"/>
    <property type="project" value="UniProtKB-ARBA"/>
</dbReference>
<dbReference type="Gene3D" id="3.40.50.720">
    <property type="entry name" value="NAD(P)-binding Rossmann-like Domain"/>
    <property type="match status" value="2"/>
</dbReference>
<evidence type="ECO:0000256" key="3">
    <source>
        <dbReference type="ARBA" id="ARBA00022450"/>
    </source>
</evidence>
<dbReference type="Pfam" id="PF02801">
    <property type="entry name" value="Ketoacyl-synt_C"/>
    <property type="match status" value="2"/>
</dbReference>
<feature type="region of interest" description="Disordered" evidence="10">
    <location>
        <begin position="3325"/>
        <end position="3345"/>
    </location>
</feature>
<dbReference type="InterPro" id="IPR020843">
    <property type="entry name" value="ER"/>
</dbReference>
<dbReference type="SUPFAM" id="SSF53901">
    <property type="entry name" value="Thiolase-like"/>
    <property type="match status" value="2"/>
</dbReference>
<dbReference type="SUPFAM" id="SSF51735">
    <property type="entry name" value="NAD(P)-binding Rossmann-fold domains"/>
    <property type="match status" value="5"/>
</dbReference>
<dbReference type="InterPro" id="IPR032821">
    <property type="entry name" value="PKS_assoc"/>
</dbReference>
<accession>A0AAU3H3B2</accession>
<feature type="active site" description="Proton acceptor; for dehydratase activity" evidence="9">
    <location>
        <position position="978"/>
    </location>
</feature>
<dbReference type="InterPro" id="IPR001227">
    <property type="entry name" value="Ac_transferase_dom_sf"/>
</dbReference>
<evidence type="ECO:0000256" key="5">
    <source>
        <dbReference type="ARBA" id="ARBA00022679"/>
    </source>
</evidence>
<dbReference type="FunFam" id="1.10.1200.10:FF:000007">
    <property type="entry name" value="Probable polyketide synthase pks17"/>
    <property type="match status" value="1"/>
</dbReference>
<dbReference type="GO" id="GO:0004315">
    <property type="term" value="F:3-oxoacyl-[acyl-carrier-protein] synthase activity"/>
    <property type="evidence" value="ECO:0007669"/>
    <property type="project" value="InterPro"/>
</dbReference>
<dbReference type="Gene3D" id="1.10.1200.10">
    <property type="entry name" value="ACP-like"/>
    <property type="match status" value="2"/>
</dbReference>
<dbReference type="FunFam" id="3.40.366.10:FF:000002">
    <property type="entry name" value="Probable polyketide synthase 2"/>
    <property type="match status" value="1"/>
</dbReference>
<dbReference type="Pfam" id="PF14765">
    <property type="entry name" value="PS-DH"/>
    <property type="match status" value="1"/>
</dbReference>
<evidence type="ECO:0000256" key="1">
    <source>
        <dbReference type="ARBA" id="ARBA00001957"/>
    </source>
</evidence>
<sequence length="3722" mass="386571">MPEDDKLLGYLRRVTADLHHTRGRLREIEAAAHEPVAVVGMACRFPGGVTTPEELWHLVRGGADAITPFPDDRGWNTEDLYDADPDAPGRTYVREGGFLHDAGDFDADFFGISPREAEAMDPQQRLLLEASWEAVERAGIDPASLKGRSAGVFVGAVALGYGPPLDVAGGLEGHLMTGTTTSVVSGRIAYTLGLQGPAVTVDTACSSSLVALHLAVRSLRQGECDLALTGGVTVMPTLGTFMGFSRQRGLAADGRCKPFSAAADGFGPAEGAGMLCLERLSDARRNGHRVLALVRGTAVNQDGASSGLSAPSGPAQQRVIRAALVDAGLDASDVDVVEAHGTGTRLGDPIEAGALLATYGQGRDPERPLWLGSVKSNIGHTQAAAGAAGIVKTVLALRNQELPRTLHADEPSPHVDWSDGTLRLLTRCVPWPRAERPRRAGVSSFGVSGTNAHVILEEAPAVEETLADKETPAVEETPPDEETPAPGGAARTLPSVPWVLSAKSAAALRDQAGRLAAHIELNPAQSPADMGLTLATARTAFDHRAVLLTRERTDGTPLLRQYASGDEPAELVSGTVHDGIGPVFVFPGQGSQWTGMAVELLDDSPVFARRMDECAAALAPHLDVPLLQALLDEAALERVEVVQPALWAVMVSLAAVWESYGVRPSAIVGHSQGEIAAAVVAGALTLEDGARVVALRSRALTALAGRGGGMASVTAPEDDVRRVVDSHRGTLSVAAVNGPGHVVVSGDGTALDELVAAYDADGVRARRIPVGYASHSAHVEEIRADVENAASGVSPRPSDVPFYSTVTALKTDTTTLDAGYWYRNLRSPVRFEDTVRVLLEAGFRHFVEISPHPVLTPGVERTAEDHGSEVSVVGTLRRGDAGETRLLRSLAEAHVAGTPVDWARVFDATGAHRVDLPTYAFQRRRHWLDSATPVAAAGTNMESVGHPLLDAGVPLPDRDGHLFTGRWSLRTHPWLADHTVAGRAIVPGTALVETVLRAGDAADCDRLEELSIETPIVLPADGGPLSVQITVGGPEDDGRRAVGVYVCDTEGVWARHARATLGSTGGRPEPTGLGTWPPAGGARQIDTSELYERLATAGLSYGPAFRGLGPVWIRGDETYAEVTLPAEAHPSAAGFGLHPALLDAALHAWSARADDLTSVGLPFLWTGVSLYATGATSLRVRLTPVTGGGMSVLVTDHAGRPVASAEALVTRPVRDVGATTGDGVGGTADGGTLHRVNWTPLQVPSADAEPVAAPVLAVVGPDGLGSALDGTVSRHDDLTALAEQLADGRCPTPTYVLTGIAQDDPTARSEAEGDTAEKALAAAAHALELVQSWLADEAFADAGAKLVLVTRGAVAAGEGEGVPGLAATPVWGLVRSAQSEHPGRFVLADLDHDPASLAALPSALATGEPQLALRRGEISVPRLGAVPDASILPDGPWTLRTSPGAAVDGLTPVPSTAATRPLGERDVRVEIRAAGVNFRDVLISLGTYPDSEHALMGSEGAGVVVEVGSGVTDVAVGDRVMGLGSEWFGSHTVVDERVVVGVPVGWSFVEAASVPVAFVTAFYALVDVAGVRSGESVLVHAAAGGVGMAAVQLARWLGAEVCATASESKWSVVRGLGVSADRIASSRSVGFAEVFRSGVDVVVDSLAGELVDASLGLVRPGGRFVELGKADVRDPGEVAAAYEGVKYRAFDLTEAGPDRMGEMLREVVGLFEAGALELLPRREWDVRRAGEAFGLMSRAGHVGKLVLGVPAVSSPSPSPSPSPSSSSSSSAAFSGGGGWVLVSGGSGVLGGVVARHLVRVWGVRRLVLLSRSGDVGGLVGELSGWGAEVRVVVCDVADRVALGGVVAGLPGGVSGVVHAAGVLDDVVVEGLSGERLRGVLAAKVRGGWNLHEVMAGSGGLFVLFSSAAGVLGAGGQANYAAGNAFLDGLAAFRRSRGLSGVSVAWGLWEERSVMTGGLERADLARMLRMGVLPMSSEDGLRLFDTAAQSPESAVLAAHLDPRSLAAGDAAGHPMLRGLVRKPSAPRRRSLAEAARGTGTKDRATELRDSLLRQQPDGRRATLLDMVRTQVTTVLGHADADAIAPDRAFKDLGLDSLTAVDLRNRLSTATGLRLPATLAFDHPDCSALAGHLLAEILGVQHTAADPGPDGQEASGTYPADDPIAIVGMACRYPGGVATPEDLWRLVDSGGDAIGPLPADRGWDLDALYDPDPDTPGRAYVREGGFLHDAGRFDAEFFGISPVEALATDPQQRLLLETGWEAVERAGIVPATLRGSRTGVFVGSHYQEYGPRLHQAGQGIEGHLITGTAGSVVSGRIAYVLGLEGPAVTVDTACSSSLVALHMAVRALRAGECDLALAGGVAVMPGPGALMGFSRQRGLAPDGRCKPFADAADGTSLAEGAGVLLVERLSDARRHGHQVLALVRGTATNQDGASNGLSAPNGPSQQRVIRAALADARLTASDIDAVEAHGTGTRLGDPIEAQAVLATYGADRAAGTVPVRLGSVKSNIGHTQAAAGAAGIIKMVHALHHGVLPRSLHLDKPSDHVDWTSGAVELLREPVAWPATERTRRAGVSSFGISGTNAHVIIEEAPREEHAPAADSTGDAPEPAGTVPWVLSGRSPGALRAQARHLLAHLRQQPSDSMPSPRDLAVALATRRSLFAHRAVVTGERHEELESGLRALAAGGHAPHLVTGGPPTGRTAVLFTGQGSQRPGMAGELYRTHPVFAAAFDTVCARFDTLLPDEPPLRDVVFDTGETAAHTLTGTLHAQCALFAVEVALYRLLVSWGMRPGMVAGHSVGEITAAHVAGALTLADACTLVAARGRLMRDLPEGGSMVAVRLPEAEVEPLLAGHAHEVGLAAVNGPDSVVLSGAEDAVAEIVTQLEKRGVRTRRLTVSHAFHSPLMEPVLAPLRAELSDLACTVPEIPVMSHLTGRFLPMDRPVEPEHWVRHVREPVRFADGVAALAARGVTTFLEIGPDAVLSAVGQDSAPEAEFVPTLRADEGEAAAVTRAAGQLFARGADIDWTTALAVRNGVPRAVELPTYAFQRADYWLPSDGLSTNGDPRCQAGGAGALPHDADDAALAAELGLGDAGSAVALLPILAAYRRRREEDSLIDGWCHRAVWRATTVPPSAPAGTWLLPVRAEQASDPWVTGLVAALRAEGTDPVLVPVTGSDDSLAARLRAAADDIGPVSGVLSLLPLASGRHPAHDAVPLGAALTLALLRGLEESGSRLPVWHVTRSAAAVGAAEQILHPEQLGVQALGRVAVLESSGHWRGTVDLPERIDGWTASRLAAVLAHSAVDGYGSGGESENDIAVRGAGLFARRIVQAPGTTPAGTTPAGPSATSWPPAGTVLVTDGGGPLARQIALHLARAGAEHLLLVRHPDRQGPDAADGLCAELTTLGARADIVVRDLGDRAEAAALLDGIPATGPLAVVVPTGTASDSGTLGQQTVAGLQEALRTDARAARNLHDLTRDRAEPAVFVLLTTLTATVGAPRQGAQALSDALLDALAVERRAAGLPVTRVAQGPWAGAAEDTGARDDGLVPMGPDLALRALDRAVCAQETGIAVFDADWQRLATHIAATPAARPLVRLFDGVPAMHAAVRGAGTVHEDPYAQNPDDFLRHLGALPAEERSSEMLRLVRSQAALVLGHDTDDTVDPDRSFVEMGFDSLTATRLRNRLGAATGLQISAATVFDRPTPDTLADHLLQLCTGPRTRPRPRLRPRDRD</sequence>
<feature type="domain" description="Ketosynthase family 3 (KS3)" evidence="12">
    <location>
        <begin position="33"/>
        <end position="458"/>
    </location>
</feature>
<dbReference type="Gene3D" id="3.40.47.10">
    <property type="match status" value="2"/>
</dbReference>
<dbReference type="Gene3D" id="3.90.180.10">
    <property type="entry name" value="Medium-chain alcohol dehydrogenases, catalytic domain"/>
    <property type="match status" value="1"/>
</dbReference>
<dbReference type="InterPro" id="IPR036736">
    <property type="entry name" value="ACP-like_sf"/>
</dbReference>
<evidence type="ECO:0000259" key="13">
    <source>
        <dbReference type="PROSITE" id="PS52019"/>
    </source>
</evidence>
<dbReference type="Gene3D" id="3.10.129.110">
    <property type="entry name" value="Polyketide synthase dehydratase"/>
    <property type="match status" value="1"/>
</dbReference>
<feature type="region of interest" description="Disordered" evidence="10">
    <location>
        <begin position="2022"/>
        <end position="2045"/>
    </location>
</feature>
<dbReference type="InterPro" id="IPR042104">
    <property type="entry name" value="PKS_dehydratase_sf"/>
</dbReference>
<keyword evidence="5" id="KW-0808">Transferase</keyword>
<evidence type="ECO:0000256" key="2">
    <source>
        <dbReference type="ARBA" id="ARBA00004792"/>
    </source>
</evidence>
<dbReference type="InterPro" id="IPR020807">
    <property type="entry name" value="PKS_DH"/>
</dbReference>
<evidence type="ECO:0000259" key="12">
    <source>
        <dbReference type="PROSITE" id="PS52004"/>
    </source>
</evidence>
<feature type="active site" description="Proton donor; for dehydratase activity" evidence="9">
    <location>
        <position position="1143"/>
    </location>
</feature>
<dbReference type="InterPro" id="IPR002364">
    <property type="entry name" value="Quin_OxRdtase/zeta-crystal_CS"/>
</dbReference>
<comment type="pathway">
    <text evidence="2">Antibiotic biosynthesis.</text>
</comment>
<dbReference type="Pfam" id="PF00109">
    <property type="entry name" value="ketoacyl-synt"/>
    <property type="match status" value="2"/>
</dbReference>
<dbReference type="InterPro" id="IPR016036">
    <property type="entry name" value="Malonyl_transacylase_ACP-bd"/>
</dbReference>
<protein>
    <submittedName>
        <fullName evidence="14">Acyltransferase domain-containing protein</fullName>
    </submittedName>
</protein>
<evidence type="ECO:0000313" key="14">
    <source>
        <dbReference type="EMBL" id="WTY98879.1"/>
    </source>
</evidence>
<dbReference type="PROSITE" id="PS52004">
    <property type="entry name" value="KS3_2"/>
    <property type="match status" value="2"/>
</dbReference>
<dbReference type="CDD" id="cd05195">
    <property type="entry name" value="enoyl_red"/>
    <property type="match status" value="1"/>
</dbReference>
<dbReference type="SMART" id="SM00826">
    <property type="entry name" value="PKS_DH"/>
    <property type="match status" value="1"/>
</dbReference>
<dbReference type="InterPro" id="IPR018201">
    <property type="entry name" value="Ketoacyl_synth_AS"/>
</dbReference>
<dbReference type="PROSITE" id="PS00012">
    <property type="entry name" value="PHOSPHOPANTETHEINE"/>
    <property type="match status" value="2"/>
</dbReference>
<dbReference type="CDD" id="cd08952">
    <property type="entry name" value="KR_1_SDR_x"/>
    <property type="match status" value="1"/>
</dbReference>
<feature type="domain" description="Carrier" evidence="11">
    <location>
        <begin position="2060"/>
        <end position="2135"/>
    </location>
</feature>
<reference evidence="14" key="1">
    <citation type="submission" date="2022-10" db="EMBL/GenBank/DDBJ databases">
        <title>The complete genomes of actinobacterial strains from the NBC collection.</title>
        <authorList>
            <person name="Joergensen T.S."/>
            <person name="Alvarez Arevalo M."/>
            <person name="Sterndorff E.B."/>
            <person name="Faurdal D."/>
            <person name="Vuksanovic O."/>
            <person name="Mourched A.-S."/>
            <person name="Charusanti P."/>
            <person name="Shaw S."/>
            <person name="Blin K."/>
            <person name="Weber T."/>
        </authorList>
    </citation>
    <scope>NUCLEOTIDE SEQUENCE</scope>
    <source>
        <strain evidence="14">NBC_01401</strain>
    </source>
</reference>
<evidence type="ECO:0000256" key="9">
    <source>
        <dbReference type="PROSITE-ProRule" id="PRU01363"/>
    </source>
</evidence>
<feature type="region of interest" description="Disordered" evidence="10">
    <location>
        <begin position="467"/>
        <end position="492"/>
    </location>
</feature>
<dbReference type="SMART" id="SM00825">
    <property type="entry name" value="PKS_KS"/>
    <property type="match status" value="2"/>
</dbReference>
<dbReference type="SUPFAM" id="SSF47336">
    <property type="entry name" value="ACP-like"/>
    <property type="match status" value="2"/>
</dbReference>
<dbReference type="PANTHER" id="PTHR43775">
    <property type="entry name" value="FATTY ACID SYNTHASE"/>
    <property type="match status" value="1"/>
</dbReference>
<dbReference type="InterPro" id="IPR014031">
    <property type="entry name" value="Ketoacyl_synth_C"/>
</dbReference>
<dbReference type="Gene3D" id="3.40.366.10">
    <property type="entry name" value="Malonyl-Coenzyme A Acyl Carrier Protein, domain 2"/>
    <property type="match status" value="2"/>
</dbReference>
<dbReference type="InterPro" id="IPR013154">
    <property type="entry name" value="ADH-like_N"/>
</dbReference>
<keyword evidence="4" id="KW-0597">Phosphoprotein</keyword>